<dbReference type="InterPro" id="IPR050117">
    <property type="entry name" value="MAPK"/>
</dbReference>
<dbReference type="InterPro" id="IPR000719">
    <property type="entry name" value="Prot_kinase_dom"/>
</dbReference>
<protein>
    <submittedName>
        <fullName evidence="4">Kinase-like domain-containing protein</fullName>
    </submittedName>
</protein>
<evidence type="ECO:0000313" key="5">
    <source>
        <dbReference type="Proteomes" id="UP000815325"/>
    </source>
</evidence>
<gene>
    <name evidence="4" type="ORF">DUNSADRAFT_6257</name>
</gene>
<dbReference type="Proteomes" id="UP000815325">
    <property type="component" value="Unassembled WGS sequence"/>
</dbReference>
<evidence type="ECO:0000259" key="3">
    <source>
        <dbReference type="PROSITE" id="PS50011"/>
    </source>
</evidence>
<dbReference type="Pfam" id="PF00069">
    <property type="entry name" value="Pkinase"/>
    <property type="match status" value="1"/>
</dbReference>
<comment type="caution">
    <text evidence="4">The sequence shown here is derived from an EMBL/GenBank/DDBJ whole genome shotgun (WGS) entry which is preliminary data.</text>
</comment>
<name>A0ABQ7FTW4_DUNSA</name>
<keyword evidence="2" id="KW-0067">ATP-binding</keyword>
<dbReference type="PROSITE" id="PS50011">
    <property type="entry name" value="PROTEIN_KINASE_DOM"/>
    <property type="match status" value="1"/>
</dbReference>
<accession>A0ABQ7FTW4</accession>
<keyword evidence="1" id="KW-0547">Nucleotide-binding</keyword>
<dbReference type="SUPFAM" id="SSF56112">
    <property type="entry name" value="Protein kinase-like (PK-like)"/>
    <property type="match status" value="1"/>
</dbReference>
<evidence type="ECO:0000256" key="1">
    <source>
        <dbReference type="ARBA" id="ARBA00022741"/>
    </source>
</evidence>
<dbReference type="EMBL" id="MU071776">
    <property type="protein sequence ID" value="KAF5825873.1"/>
    <property type="molecule type" value="Genomic_DNA"/>
</dbReference>
<evidence type="ECO:0000313" key="4">
    <source>
        <dbReference type="EMBL" id="KAF5825873.1"/>
    </source>
</evidence>
<dbReference type="Gene3D" id="1.10.510.10">
    <property type="entry name" value="Transferase(Phosphotransferase) domain 1"/>
    <property type="match status" value="1"/>
</dbReference>
<reference evidence="4" key="1">
    <citation type="submission" date="2017-08" db="EMBL/GenBank/DDBJ databases">
        <authorList>
            <person name="Polle J.E."/>
            <person name="Barry K."/>
            <person name="Cushman J."/>
            <person name="Schmutz J."/>
            <person name="Tran D."/>
            <person name="Hathwaick L.T."/>
            <person name="Yim W.C."/>
            <person name="Jenkins J."/>
            <person name="Mckie-Krisberg Z.M."/>
            <person name="Prochnik S."/>
            <person name="Lindquist E."/>
            <person name="Dockter R.B."/>
            <person name="Adam C."/>
            <person name="Molina H."/>
            <person name="Bunkerborg J."/>
            <person name="Jin E."/>
            <person name="Buchheim M."/>
            <person name="Magnuson J."/>
        </authorList>
    </citation>
    <scope>NUCLEOTIDE SEQUENCE</scope>
    <source>
        <strain evidence="4">CCAP 19/18</strain>
    </source>
</reference>
<evidence type="ECO:0000256" key="2">
    <source>
        <dbReference type="ARBA" id="ARBA00022840"/>
    </source>
</evidence>
<dbReference type="PANTHER" id="PTHR24055">
    <property type="entry name" value="MITOGEN-ACTIVATED PROTEIN KINASE"/>
    <property type="match status" value="1"/>
</dbReference>
<feature type="domain" description="Protein kinase" evidence="3">
    <location>
        <begin position="1"/>
        <end position="84"/>
    </location>
</feature>
<dbReference type="InterPro" id="IPR011009">
    <property type="entry name" value="Kinase-like_dom_sf"/>
</dbReference>
<feature type="non-terminal residue" evidence="4">
    <location>
        <position position="84"/>
    </location>
</feature>
<organism evidence="4 5">
    <name type="scientific">Dunaliella salina</name>
    <name type="common">Green alga</name>
    <name type="synonym">Protococcus salinus</name>
    <dbReference type="NCBI Taxonomy" id="3046"/>
    <lineage>
        <taxon>Eukaryota</taxon>
        <taxon>Viridiplantae</taxon>
        <taxon>Chlorophyta</taxon>
        <taxon>core chlorophytes</taxon>
        <taxon>Chlorophyceae</taxon>
        <taxon>CS clade</taxon>
        <taxon>Chlamydomonadales</taxon>
        <taxon>Dunaliellaceae</taxon>
        <taxon>Dunaliella</taxon>
    </lineage>
</organism>
<proteinExistence type="predicted"/>
<sequence>MPADRNVDITDYVSTRWYRAPELLLGSTHYGMEVDLWAIGCIMGELVDGQPLFPGESDIDQLYIIQRLVGSLTEEQQQLFLRNP</sequence>
<keyword evidence="5" id="KW-1185">Reference proteome</keyword>